<feature type="transmembrane region" description="Helical" evidence="1">
    <location>
        <begin position="20"/>
        <end position="42"/>
    </location>
</feature>
<dbReference type="Pfam" id="PF04018">
    <property type="entry name" value="VCA0040-like"/>
    <property type="match status" value="1"/>
</dbReference>
<dbReference type="OrthoDB" id="9793746at2"/>
<dbReference type="AlphaFoldDB" id="A0A5C8HV41"/>
<dbReference type="InterPro" id="IPR007163">
    <property type="entry name" value="VCA0040-like"/>
</dbReference>
<dbReference type="Proteomes" id="UP000321034">
    <property type="component" value="Unassembled WGS sequence"/>
</dbReference>
<gene>
    <name evidence="2" type="ORF">FVP77_13880</name>
</gene>
<dbReference type="RefSeq" id="WP_147895162.1">
    <property type="nucleotide sequence ID" value="NZ_BAAANR010000001.1"/>
</dbReference>
<keyword evidence="3" id="KW-1185">Reference proteome</keyword>
<reference evidence="2 3" key="1">
    <citation type="submission" date="2019-08" db="EMBL/GenBank/DDBJ databases">
        <authorList>
            <person name="Dong K."/>
        </authorList>
    </citation>
    <scope>NUCLEOTIDE SEQUENCE [LARGE SCALE GENOMIC DNA]</scope>
    <source>
        <strain evidence="2 3">JCM14558</strain>
    </source>
</reference>
<evidence type="ECO:0000313" key="3">
    <source>
        <dbReference type="Proteomes" id="UP000321034"/>
    </source>
</evidence>
<feature type="transmembrane region" description="Helical" evidence="1">
    <location>
        <begin position="168"/>
        <end position="197"/>
    </location>
</feature>
<accession>A0A5C8HV41</accession>
<feature type="transmembrane region" description="Helical" evidence="1">
    <location>
        <begin position="209"/>
        <end position="230"/>
    </location>
</feature>
<feature type="transmembrane region" description="Helical" evidence="1">
    <location>
        <begin position="137"/>
        <end position="156"/>
    </location>
</feature>
<dbReference type="EMBL" id="VRSV01000002">
    <property type="protein sequence ID" value="TXK09963.1"/>
    <property type="molecule type" value="Genomic_DNA"/>
</dbReference>
<feature type="transmembrane region" description="Helical" evidence="1">
    <location>
        <begin position="273"/>
        <end position="295"/>
    </location>
</feature>
<feature type="transmembrane region" description="Helical" evidence="1">
    <location>
        <begin position="114"/>
        <end position="131"/>
    </location>
</feature>
<sequence length="304" mass="31123">MPAPRAASFRPAVDVLRGSLIGVVEVIPGVSGGTVALIVGVYSTLIASASHVVRGALALTDVLRGRGPARAMEHFRAVTWRIVVPVLIGMVVAVIAGARILAPLVAENPVETRAFFAGLIAASLLVPIGMVGRAWSWRLVLVAALAAAASFVLSGLPAGQVADPPLVLVALAAAVAICALVFPGVSGSFLLLVFGLYETTLAAVNDRNLPYLLAFAIGAVVGLGSFVGLLRMLLDKHPAVTLAVATGLMAGSLRALWPWQDSTGSALPPGDDLWGVIALTAIGAAVVLALVAMQYRLADGRSPR</sequence>
<evidence type="ECO:0000256" key="1">
    <source>
        <dbReference type="SAM" id="Phobius"/>
    </source>
</evidence>
<keyword evidence="1" id="KW-0472">Membrane</keyword>
<feature type="transmembrane region" description="Helical" evidence="1">
    <location>
        <begin position="82"/>
        <end position="102"/>
    </location>
</feature>
<keyword evidence="1" id="KW-1133">Transmembrane helix</keyword>
<evidence type="ECO:0000313" key="2">
    <source>
        <dbReference type="EMBL" id="TXK09963.1"/>
    </source>
</evidence>
<dbReference type="PANTHER" id="PTHR37308:SF1">
    <property type="entry name" value="POLYPRENYL-PHOSPHATE TRANSPORTER"/>
    <property type="match status" value="1"/>
</dbReference>
<proteinExistence type="predicted"/>
<protein>
    <submittedName>
        <fullName evidence="2">DUF368 domain-containing protein</fullName>
    </submittedName>
</protein>
<comment type="caution">
    <text evidence="2">The sequence shown here is derived from an EMBL/GenBank/DDBJ whole genome shotgun (WGS) entry which is preliminary data.</text>
</comment>
<keyword evidence="1" id="KW-0812">Transmembrane</keyword>
<organism evidence="2 3">
    <name type="scientific">Microbacterium hatanonis</name>
    <dbReference type="NCBI Taxonomy" id="404366"/>
    <lineage>
        <taxon>Bacteria</taxon>
        <taxon>Bacillati</taxon>
        <taxon>Actinomycetota</taxon>
        <taxon>Actinomycetes</taxon>
        <taxon>Micrococcales</taxon>
        <taxon>Microbacteriaceae</taxon>
        <taxon>Microbacterium</taxon>
    </lineage>
</organism>
<name>A0A5C8HV41_9MICO</name>
<dbReference type="PANTHER" id="PTHR37308">
    <property type="entry name" value="INTEGRAL MEMBRANE PROTEIN"/>
    <property type="match status" value="1"/>
</dbReference>